<dbReference type="STRING" id="101091.A0A1C7NJ40"/>
<dbReference type="Gene3D" id="3.10.450.50">
    <property type="match status" value="1"/>
</dbReference>
<keyword evidence="3" id="KW-0813">Transport</keyword>
<dbReference type="InterPro" id="IPR018222">
    <property type="entry name" value="Nuclear_transport_factor_2_euk"/>
</dbReference>
<dbReference type="EMBL" id="LUGH01000117">
    <property type="protein sequence ID" value="OBZ89040.1"/>
    <property type="molecule type" value="Genomic_DNA"/>
</dbReference>
<dbReference type="GO" id="GO:0051028">
    <property type="term" value="P:mRNA transport"/>
    <property type="evidence" value="ECO:0007669"/>
    <property type="project" value="UniProtKB-UniRule"/>
</dbReference>
<dbReference type="PANTHER" id="PTHR12612">
    <property type="entry name" value="NUCLEAR TRANSPORT FACTOR 2"/>
    <property type="match status" value="1"/>
</dbReference>
<evidence type="ECO:0000256" key="3">
    <source>
        <dbReference type="RuleBase" id="RU369002"/>
    </source>
</evidence>
<evidence type="ECO:0000313" key="6">
    <source>
        <dbReference type="Proteomes" id="UP000093000"/>
    </source>
</evidence>
<reference evidence="5 6" key="1">
    <citation type="submission" date="2016-03" db="EMBL/GenBank/DDBJ databases">
        <title>Choanephora cucurbitarum.</title>
        <authorList>
            <person name="Min B."/>
            <person name="Park H."/>
            <person name="Park J.-H."/>
            <person name="Shin H.-D."/>
            <person name="Choi I.-G."/>
        </authorList>
    </citation>
    <scope>NUCLEOTIDE SEQUENCE [LARGE SCALE GENOMIC DNA]</scope>
    <source>
        <strain evidence="5 6">KUS-F28377</strain>
    </source>
</reference>
<proteinExistence type="predicted"/>
<gene>
    <name evidence="5" type="primary">NTF2</name>
    <name evidence="5" type="ORF">A0J61_02912</name>
</gene>
<keyword evidence="3" id="KW-0653">Protein transport</keyword>
<dbReference type="FunCoup" id="A0A1C7NJ40">
    <property type="interactions" value="812"/>
</dbReference>
<feature type="domain" description="NTF2" evidence="4">
    <location>
        <begin position="7"/>
        <end position="121"/>
    </location>
</feature>
<comment type="caution">
    <text evidence="5">The sequence shown here is derived from an EMBL/GenBank/DDBJ whole genome shotgun (WGS) entry which is preliminary data.</text>
</comment>
<dbReference type="InterPro" id="IPR032710">
    <property type="entry name" value="NTF2-like_dom_sf"/>
</dbReference>
<dbReference type="InterPro" id="IPR002075">
    <property type="entry name" value="NTF2_dom"/>
</dbReference>
<sequence length="124" mass="13910">MADINQVAKAFTEFYYQTFDTNRAGLVSLYRNESMLTFEGQQFASANNIAEKLTSLPFSKVVHKVSTIDAQPSNPNGGTIIVNVTGGLLIDDNENPQLFSQTFHLIPEGSSYWVYNDIFRLCYV</sequence>
<dbReference type="SUPFAM" id="SSF54427">
    <property type="entry name" value="NTF2-like"/>
    <property type="match status" value="1"/>
</dbReference>
<evidence type="ECO:0000256" key="2">
    <source>
        <dbReference type="ARBA" id="ARBA00026247"/>
    </source>
</evidence>
<dbReference type="GO" id="GO:0006606">
    <property type="term" value="P:protein import into nucleus"/>
    <property type="evidence" value="ECO:0007669"/>
    <property type="project" value="UniProtKB-ARBA"/>
</dbReference>
<keyword evidence="3" id="KW-0539">Nucleus</keyword>
<dbReference type="GO" id="GO:0005737">
    <property type="term" value="C:cytoplasm"/>
    <property type="evidence" value="ECO:0007669"/>
    <property type="project" value="UniProtKB-SubCell"/>
</dbReference>
<keyword evidence="6" id="KW-1185">Reference proteome</keyword>
<dbReference type="CDD" id="cd00780">
    <property type="entry name" value="NTF2"/>
    <property type="match status" value="1"/>
</dbReference>
<dbReference type="FunFam" id="3.10.450.50:FF:000005">
    <property type="entry name" value="Nuclear transport factor 2"/>
    <property type="match status" value="1"/>
</dbReference>
<comment type="function">
    <text evidence="3">Has a role in nuclear-cytoplasmic transport of proteins and mRNAs.</text>
</comment>
<dbReference type="AlphaFoldDB" id="A0A1C7NJ40"/>
<accession>A0A1C7NJ40</accession>
<evidence type="ECO:0000256" key="1">
    <source>
        <dbReference type="ARBA" id="ARBA00022490"/>
    </source>
</evidence>
<evidence type="ECO:0000313" key="5">
    <source>
        <dbReference type="EMBL" id="OBZ89040.1"/>
    </source>
</evidence>
<evidence type="ECO:0000259" key="4">
    <source>
        <dbReference type="PROSITE" id="PS50177"/>
    </source>
</evidence>
<dbReference type="Pfam" id="PF02136">
    <property type="entry name" value="NTF2"/>
    <property type="match status" value="1"/>
</dbReference>
<dbReference type="PROSITE" id="PS50177">
    <property type="entry name" value="NTF2_DOMAIN"/>
    <property type="match status" value="1"/>
</dbReference>
<dbReference type="InterPro" id="IPR045875">
    <property type="entry name" value="NTF2"/>
</dbReference>
<comment type="subcellular location">
    <subcellularLocation>
        <location evidence="3">Cytoplasm</location>
    </subcellularLocation>
    <subcellularLocation>
        <location evidence="3">Nucleus</location>
    </subcellularLocation>
</comment>
<dbReference type="Proteomes" id="UP000093000">
    <property type="component" value="Unassembled WGS sequence"/>
</dbReference>
<dbReference type="GO" id="GO:0005635">
    <property type="term" value="C:nuclear envelope"/>
    <property type="evidence" value="ECO:0007669"/>
    <property type="project" value="UniProtKB-ARBA"/>
</dbReference>
<keyword evidence="1 3" id="KW-0963">Cytoplasm</keyword>
<protein>
    <recommendedName>
        <fullName evidence="2 3">Nuclear transport factor 2</fullName>
        <shortName evidence="3">NTF-2</shortName>
    </recommendedName>
</protein>
<name>A0A1C7NJ40_9FUNG</name>
<dbReference type="OrthoDB" id="6507044at2759"/>
<organism evidence="5 6">
    <name type="scientific">Choanephora cucurbitarum</name>
    <dbReference type="NCBI Taxonomy" id="101091"/>
    <lineage>
        <taxon>Eukaryota</taxon>
        <taxon>Fungi</taxon>
        <taxon>Fungi incertae sedis</taxon>
        <taxon>Mucoromycota</taxon>
        <taxon>Mucoromycotina</taxon>
        <taxon>Mucoromycetes</taxon>
        <taxon>Mucorales</taxon>
        <taxon>Mucorineae</taxon>
        <taxon>Choanephoraceae</taxon>
        <taxon>Choanephoroideae</taxon>
        <taxon>Choanephora</taxon>
    </lineage>
</organism>
<dbReference type="InParanoid" id="A0A1C7NJ40"/>